<dbReference type="PROSITE" id="PS51635">
    <property type="entry name" value="PNPLA"/>
    <property type="match status" value="1"/>
</dbReference>
<dbReference type="AlphaFoldDB" id="A0A9D1DNW1"/>
<comment type="caution">
    <text evidence="4">Lacks conserved residue(s) required for the propagation of feature annotation.</text>
</comment>
<comment type="caution">
    <text evidence="6">The sequence shown here is derived from an EMBL/GenBank/DDBJ whole genome shotgun (WGS) entry which is preliminary data.</text>
</comment>
<dbReference type="InterPro" id="IPR002641">
    <property type="entry name" value="PNPLA_dom"/>
</dbReference>
<feature type="short sequence motif" description="DGA/G" evidence="4">
    <location>
        <begin position="157"/>
        <end position="159"/>
    </location>
</feature>
<accession>A0A9D1DNW1</accession>
<dbReference type="EMBL" id="DVHF01000018">
    <property type="protein sequence ID" value="HIR56315.1"/>
    <property type="molecule type" value="Genomic_DNA"/>
</dbReference>
<evidence type="ECO:0000256" key="2">
    <source>
        <dbReference type="ARBA" id="ARBA00022963"/>
    </source>
</evidence>
<reference evidence="6" key="1">
    <citation type="submission" date="2020-10" db="EMBL/GenBank/DDBJ databases">
        <authorList>
            <person name="Gilroy R."/>
        </authorList>
    </citation>
    <scope>NUCLEOTIDE SEQUENCE</scope>
    <source>
        <strain evidence="6">ChiSjej1B19-7085</strain>
    </source>
</reference>
<sequence>MPGLILEGGTFRPIFSCGVMDALLDNDLMFDYVIGVSAGIADGVSYLSRQRGRNLDIVVQYRNDSRYMGVSNFARCGSLFGLDFVYGEIPDRLIPFDWDAFRKYPGRAYAVVTNAKTGKPEYLDTRYMDGKFTMLRATCALPLLFPAIRIGANEYFDGGLCDSIPIRRALADGSQRNLIVLTRPEGYRKELTRGNKLAAARIRKKYPALVDPLLNRHTMYNEQVDFCEKLAREDPANTVLIRPEVSYDSFEKNVETLKKMWQDGYDMAQARMAEIRTLFV</sequence>
<name>A0A9D1DNW1_9FIRM</name>
<evidence type="ECO:0000256" key="4">
    <source>
        <dbReference type="PROSITE-ProRule" id="PRU01161"/>
    </source>
</evidence>
<dbReference type="Gene3D" id="3.40.1090.10">
    <property type="entry name" value="Cytosolic phospholipase A2 catalytic domain"/>
    <property type="match status" value="1"/>
</dbReference>
<dbReference type="Proteomes" id="UP000886785">
    <property type="component" value="Unassembled WGS sequence"/>
</dbReference>
<reference evidence="6" key="2">
    <citation type="journal article" date="2021" name="PeerJ">
        <title>Extensive microbial diversity within the chicken gut microbiome revealed by metagenomics and culture.</title>
        <authorList>
            <person name="Gilroy R."/>
            <person name="Ravi A."/>
            <person name="Getino M."/>
            <person name="Pursley I."/>
            <person name="Horton D.L."/>
            <person name="Alikhan N.F."/>
            <person name="Baker D."/>
            <person name="Gharbi K."/>
            <person name="Hall N."/>
            <person name="Watson M."/>
            <person name="Adriaenssens E.M."/>
            <person name="Foster-Nyarko E."/>
            <person name="Jarju S."/>
            <person name="Secka A."/>
            <person name="Antonio M."/>
            <person name="Oren A."/>
            <person name="Chaudhuri R.R."/>
            <person name="La Ragione R."/>
            <person name="Hildebrand F."/>
            <person name="Pallen M.J."/>
        </authorList>
    </citation>
    <scope>NUCLEOTIDE SEQUENCE</scope>
    <source>
        <strain evidence="6">ChiSjej1B19-7085</strain>
    </source>
</reference>
<dbReference type="InterPro" id="IPR050301">
    <property type="entry name" value="NTE"/>
</dbReference>
<keyword evidence="3 4" id="KW-0443">Lipid metabolism</keyword>
<feature type="active site" description="Proton acceptor" evidence="4">
    <location>
        <position position="157"/>
    </location>
</feature>
<keyword evidence="2 4" id="KW-0442">Lipid degradation</keyword>
<proteinExistence type="predicted"/>
<dbReference type="InterPro" id="IPR045943">
    <property type="entry name" value="DUF6363"/>
</dbReference>
<dbReference type="SUPFAM" id="SSF52151">
    <property type="entry name" value="FabD/lysophospholipase-like"/>
    <property type="match status" value="1"/>
</dbReference>
<organism evidence="6 7">
    <name type="scientific">Candidatus Gallacutalibacter pullicola</name>
    <dbReference type="NCBI Taxonomy" id="2840830"/>
    <lineage>
        <taxon>Bacteria</taxon>
        <taxon>Bacillati</taxon>
        <taxon>Bacillota</taxon>
        <taxon>Clostridia</taxon>
        <taxon>Eubacteriales</taxon>
        <taxon>Candidatus Gallacutalibacter</taxon>
    </lineage>
</organism>
<feature type="domain" description="PNPLA" evidence="5">
    <location>
        <begin position="4"/>
        <end position="170"/>
    </location>
</feature>
<protein>
    <submittedName>
        <fullName evidence="6">Patatin family protein</fullName>
    </submittedName>
</protein>
<dbReference type="CDD" id="cd07208">
    <property type="entry name" value="Pat_hypo_Ecoli_yjju_like"/>
    <property type="match status" value="1"/>
</dbReference>
<evidence type="ECO:0000259" key="5">
    <source>
        <dbReference type="PROSITE" id="PS51635"/>
    </source>
</evidence>
<dbReference type="Pfam" id="PF01734">
    <property type="entry name" value="Patatin"/>
    <property type="match status" value="1"/>
</dbReference>
<dbReference type="PANTHER" id="PTHR14226:SF25">
    <property type="entry name" value="PHOSPHOESTERASE"/>
    <property type="match status" value="1"/>
</dbReference>
<dbReference type="GO" id="GO:0016787">
    <property type="term" value="F:hydrolase activity"/>
    <property type="evidence" value="ECO:0007669"/>
    <property type="project" value="UniProtKB-UniRule"/>
</dbReference>
<feature type="active site" description="Nucleophile" evidence="4">
    <location>
        <position position="37"/>
    </location>
</feature>
<dbReference type="PANTHER" id="PTHR14226">
    <property type="entry name" value="NEUROPATHY TARGET ESTERASE/SWISS CHEESE D.MELANOGASTER"/>
    <property type="match status" value="1"/>
</dbReference>
<evidence type="ECO:0000256" key="1">
    <source>
        <dbReference type="ARBA" id="ARBA00022801"/>
    </source>
</evidence>
<dbReference type="InterPro" id="IPR037483">
    <property type="entry name" value="YjjU-like"/>
</dbReference>
<gene>
    <name evidence="6" type="ORF">IAA54_01475</name>
</gene>
<dbReference type="InterPro" id="IPR016035">
    <property type="entry name" value="Acyl_Trfase/lysoPLipase"/>
</dbReference>
<evidence type="ECO:0000313" key="7">
    <source>
        <dbReference type="Proteomes" id="UP000886785"/>
    </source>
</evidence>
<dbReference type="GO" id="GO:0016042">
    <property type="term" value="P:lipid catabolic process"/>
    <property type="evidence" value="ECO:0007669"/>
    <property type="project" value="UniProtKB-UniRule"/>
</dbReference>
<keyword evidence="1 4" id="KW-0378">Hydrolase</keyword>
<evidence type="ECO:0000313" key="6">
    <source>
        <dbReference type="EMBL" id="HIR56315.1"/>
    </source>
</evidence>
<feature type="short sequence motif" description="GXSXG" evidence="4">
    <location>
        <begin position="35"/>
        <end position="39"/>
    </location>
</feature>
<dbReference type="Pfam" id="PF19890">
    <property type="entry name" value="DUF6363"/>
    <property type="match status" value="1"/>
</dbReference>
<evidence type="ECO:0000256" key="3">
    <source>
        <dbReference type="ARBA" id="ARBA00023098"/>
    </source>
</evidence>